<gene>
    <name evidence="5" type="ORF">N1032_24985</name>
</gene>
<dbReference type="Gene3D" id="3.30.420.10">
    <property type="entry name" value="Ribonuclease H-like superfamily/Ribonuclease H"/>
    <property type="match status" value="1"/>
</dbReference>
<feature type="domain" description="Exonuclease" evidence="4">
    <location>
        <begin position="4"/>
        <end position="158"/>
    </location>
</feature>
<reference evidence="5" key="1">
    <citation type="submission" date="2022-08" db="EMBL/GenBank/DDBJ databases">
        <authorList>
            <person name="Deng Y."/>
            <person name="Han X.-F."/>
            <person name="Zhang Y.-Q."/>
        </authorList>
    </citation>
    <scope>NUCLEOTIDE SEQUENCE</scope>
    <source>
        <strain evidence="5">CPCC 203386</strain>
    </source>
</reference>
<keyword evidence="2" id="KW-0378">Hydrolase</keyword>
<accession>A0ABT2HAK9</accession>
<dbReference type="PANTHER" id="PTHR30231">
    <property type="entry name" value="DNA POLYMERASE III SUBUNIT EPSILON"/>
    <property type="match status" value="1"/>
</dbReference>
<evidence type="ECO:0000259" key="4">
    <source>
        <dbReference type="SMART" id="SM00479"/>
    </source>
</evidence>
<evidence type="ECO:0000256" key="1">
    <source>
        <dbReference type="ARBA" id="ARBA00022722"/>
    </source>
</evidence>
<keyword evidence="3 5" id="KW-0269">Exonuclease</keyword>
<name>A0ABT2HAK9_9MICO</name>
<keyword evidence="6" id="KW-1185">Reference proteome</keyword>
<evidence type="ECO:0000313" key="5">
    <source>
        <dbReference type="EMBL" id="MCS5736986.1"/>
    </source>
</evidence>
<evidence type="ECO:0000313" key="6">
    <source>
        <dbReference type="Proteomes" id="UP001165586"/>
    </source>
</evidence>
<dbReference type="Proteomes" id="UP001165586">
    <property type="component" value="Unassembled WGS sequence"/>
</dbReference>
<dbReference type="GO" id="GO:0004527">
    <property type="term" value="F:exonuclease activity"/>
    <property type="evidence" value="ECO:0007669"/>
    <property type="project" value="UniProtKB-KW"/>
</dbReference>
<dbReference type="PANTHER" id="PTHR30231:SF4">
    <property type="entry name" value="PROTEIN NEN2"/>
    <property type="match status" value="1"/>
</dbReference>
<feature type="non-terminal residue" evidence="5">
    <location>
        <position position="158"/>
    </location>
</feature>
<dbReference type="Pfam" id="PF00929">
    <property type="entry name" value="RNase_T"/>
    <property type="match status" value="1"/>
</dbReference>
<protein>
    <submittedName>
        <fullName evidence="5">3'-5' exonuclease</fullName>
    </submittedName>
</protein>
<evidence type="ECO:0000256" key="2">
    <source>
        <dbReference type="ARBA" id="ARBA00022801"/>
    </source>
</evidence>
<proteinExistence type="predicted"/>
<dbReference type="SMART" id="SM00479">
    <property type="entry name" value="EXOIII"/>
    <property type="match status" value="1"/>
</dbReference>
<dbReference type="CDD" id="cd06127">
    <property type="entry name" value="DEDDh"/>
    <property type="match status" value="1"/>
</dbReference>
<dbReference type="RefSeq" id="WP_259543255.1">
    <property type="nucleotide sequence ID" value="NZ_JANLCJ010000324.1"/>
</dbReference>
<dbReference type="SUPFAM" id="SSF53098">
    <property type="entry name" value="Ribonuclease H-like"/>
    <property type="match status" value="1"/>
</dbReference>
<dbReference type="EMBL" id="JANLCJ010000324">
    <property type="protein sequence ID" value="MCS5736986.1"/>
    <property type="molecule type" value="Genomic_DNA"/>
</dbReference>
<dbReference type="InterPro" id="IPR013520">
    <property type="entry name" value="Ribonucl_H"/>
</dbReference>
<dbReference type="InterPro" id="IPR036397">
    <property type="entry name" value="RNaseH_sf"/>
</dbReference>
<organism evidence="5 6">
    <name type="scientific">Herbiconiux daphne</name>
    <dbReference type="NCBI Taxonomy" id="2970914"/>
    <lineage>
        <taxon>Bacteria</taxon>
        <taxon>Bacillati</taxon>
        <taxon>Actinomycetota</taxon>
        <taxon>Actinomycetes</taxon>
        <taxon>Micrococcales</taxon>
        <taxon>Microbacteriaceae</taxon>
        <taxon>Herbiconiux</taxon>
    </lineage>
</organism>
<evidence type="ECO:0000256" key="3">
    <source>
        <dbReference type="ARBA" id="ARBA00022839"/>
    </source>
</evidence>
<sequence length="158" mass="17760">MEKNIIILDIETTGLDPLQAEITEIGAIKVNSVSLEVVGAFDKLIKIANPVPEKITELTGITSELLNTKGKNLKNVLKELSEFCGGYDIYAHNANFDKGFIRKALDDNKIEYHQSDWVDTITIFKKTFPNRTTYKLSSLIVDYKLADKEDHRALSDAQ</sequence>
<keyword evidence="1" id="KW-0540">Nuclease</keyword>
<comment type="caution">
    <text evidence="5">The sequence shown here is derived from an EMBL/GenBank/DDBJ whole genome shotgun (WGS) entry which is preliminary data.</text>
</comment>
<dbReference type="InterPro" id="IPR012337">
    <property type="entry name" value="RNaseH-like_sf"/>
</dbReference>